<comment type="caution">
    <text evidence="1">The sequence shown here is derived from an EMBL/GenBank/DDBJ whole genome shotgun (WGS) entry which is preliminary data.</text>
</comment>
<dbReference type="Proteomes" id="UP000827986">
    <property type="component" value="Unassembled WGS sequence"/>
</dbReference>
<gene>
    <name evidence="1" type="ORF">KIL84_016034</name>
</gene>
<accession>A0A9D3WTI6</accession>
<protein>
    <submittedName>
        <fullName evidence="1">Uncharacterized protein</fullName>
    </submittedName>
</protein>
<name>A0A9D3WTI6_9SAUR</name>
<keyword evidence="2" id="KW-1185">Reference proteome</keyword>
<dbReference type="EMBL" id="JAHDVG010000487">
    <property type="protein sequence ID" value="KAH1166862.1"/>
    <property type="molecule type" value="Genomic_DNA"/>
</dbReference>
<proteinExistence type="predicted"/>
<sequence length="118" mass="12341">MLLSSPTCISMVCISKATNSDGHQFVMLHLPSQGSGCGACPCQGPSVHTASSALVTPRQEQQALPVQHHRVRPFLGCGTRLPVGGDNSPSPYLNPAQAHPLLSSVNAHSLGSVQQSLY</sequence>
<reference evidence="1" key="1">
    <citation type="submission" date="2021-09" db="EMBL/GenBank/DDBJ databases">
        <title>The genome of Mauremys mutica provides insights into the evolution of semi-aquatic lifestyle.</title>
        <authorList>
            <person name="Gong S."/>
            <person name="Gao Y."/>
        </authorList>
    </citation>
    <scope>NUCLEOTIDE SEQUENCE</scope>
    <source>
        <strain evidence="1">MM-2020</strain>
        <tissue evidence="1">Muscle</tissue>
    </source>
</reference>
<evidence type="ECO:0000313" key="2">
    <source>
        <dbReference type="Proteomes" id="UP000827986"/>
    </source>
</evidence>
<organism evidence="1 2">
    <name type="scientific">Mauremys mutica</name>
    <name type="common">yellowpond turtle</name>
    <dbReference type="NCBI Taxonomy" id="74926"/>
    <lineage>
        <taxon>Eukaryota</taxon>
        <taxon>Metazoa</taxon>
        <taxon>Chordata</taxon>
        <taxon>Craniata</taxon>
        <taxon>Vertebrata</taxon>
        <taxon>Euteleostomi</taxon>
        <taxon>Archelosauria</taxon>
        <taxon>Testudinata</taxon>
        <taxon>Testudines</taxon>
        <taxon>Cryptodira</taxon>
        <taxon>Durocryptodira</taxon>
        <taxon>Testudinoidea</taxon>
        <taxon>Geoemydidae</taxon>
        <taxon>Geoemydinae</taxon>
        <taxon>Mauremys</taxon>
    </lineage>
</organism>
<evidence type="ECO:0000313" key="1">
    <source>
        <dbReference type="EMBL" id="KAH1166862.1"/>
    </source>
</evidence>
<dbReference type="AlphaFoldDB" id="A0A9D3WTI6"/>